<accession>A0A0M3T9X1</accession>
<evidence type="ECO:0000256" key="1">
    <source>
        <dbReference type="ARBA" id="ARBA00005254"/>
    </source>
</evidence>
<keyword evidence="4" id="KW-1185">Reference proteome</keyword>
<dbReference type="PROSITE" id="PS00166">
    <property type="entry name" value="ENOYL_COA_HYDRATASE"/>
    <property type="match status" value="1"/>
</dbReference>
<dbReference type="GO" id="GO:0006635">
    <property type="term" value="P:fatty acid beta-oxidation"/>
    <property type="evidence" value="ECO:0007669"/>
    <property type="project" value="TreeGrafter"/>
</dbReference>
<dbReference type="Gene3D" id="3.90.226.10">
    <property type="entry name" value="2-enoyl-CoA Hydratase, Chain A, domain 1"/>
    <property type="match status" value="1"/>
</dbReference>
<dbReference type="SUPFAM" id="SSF52096">
    <property type="entry name" value="ClpP/crotonase"/>
    <property type="match status" value="1"/>
</dbReference>
<comment type="similarity">
    <text evidence="1 2">Belongs to the enoyl-CoA hydratase/isomerase family.</text>
</comment>
<sequence length="261" mass="28692">MSHLELEVADGIALIRFDNPPLQVMTPQTMNELNAMLPRLQESDVRAVVFTGNAKSGYFIRHFSVEELDDNTRGENAGWDRSMDDVLWDIEHLPVPVIAAIEGSAWGGGLEFALACDIRVAKDGDWRFGLPEVSVGILPGGGGTQRLTEVVGRGKALEMMLRPTLVDAAEAFRLGIFEQLVERDSSDSALDRAMALARDIASRSPHAVRHIKHLVRSAQSPVQMDDLREESRRFADLLTTEEAKQGLSGAAANHRAERKGQ</sequence>
<dbReference type="Proteomes" id="UP000057938">
    <property type="component" value="Chromosome"/>
</dbReference>
<dbReference type="OrthoDB" id="9802898at2"/>
<dbReference type="Pfam" id="PF00378">
    <property type="entry name" value="ECH_1"/>
    <property type="match status" value="1"/>
</dbReference>
<dbReference type="KEGG" id="aep:AMC99_00749"/>
<dbReference type="InterPro" id="IPR029045">
    <property type="entry name" value="ClpP/crotonase-like_dom_sf"/>
</dbReference>
<dbReference type="EC" id="4.2.1.17" evidence="3"/>
<dbReference type="CDD" id="cd06558">
    <property type="entry name" value="crotonase-like"/>
    <property type="match status" value="1"/>
</dbReference>
<dbReference type="EMBL" id="CP012669">
    <property type="protein sequence ID" value="ALE16052.1"/>
    <property type="molecule type" value="Genomic_DNA"/>
</dbReference>
<evidence type="ECO:0000313" key="3">
    <source>
        <dbReference type="EMBL" id="ALE16052.1"/>
    </source>
</evidence>
<dbReference type="GO" id="GO:0004300">
    <property type="term" value="F:enoyl-CoA hydratase activity"/>
    <property type="evidence" value="ECO:0007669"/>
    <property type="project" value="UniProtKB-EC"/>
</dbReference>
<organism evidence="3 4">
    <name type="scientific">Altererythrobacter epoxidivorans</name>
    <dbReference type="NCBI Taxonomy" id="361183"/>
    <lineage>
        <taxon>Bacteria</taxon>
        <taxon>Pseudomonadati</taxon>
        <taxon>Pseudomonadota</taxon>
        <taxon>Alphaproteobacteria</taxon>
        <taxon>Sphingomonadales</taxon>
        <taxon>Erythrobacteraceae</taxon>
        <taxon>Altererythrobacter</taxon>
    </lineage>
</organism>
<dbReference type="InterPro" id="IPR001753">
    <property type="entry name" value="Enoyl-CoA_hydra/iso"/>
</dbReference>
<evidence type="ECO:0000313" key="4">
    <source>
        <dbReference type="Proteomes" id="UP000057938"/>
    </source>
</evidence>
<dbReference type="AlphaFoldDB" id="A0A0M3T9X1"/>
<name>A0A0M3T9X1_9SPHN</name>
<keyword evidence="3" id="KW-0456">Lyase</keyword>
<protein>
    <submittedName>
        <fullName evidence="3">Enoyl-CoA hydratase</fullName>
        <ecNumber evidence="3">4.2.1.17</ecNumber>
    </submittedName>
</protein>
<dbReference type="PANTHER" id="PTHR11941:SF54">
    <property type="entry name" value="ENOYL-COA HYDRATASE, MITOCHONDRIAL"/>
    <property type="match status" value="1"/>
</dbReference>
<dbReference type="RefSeq" id="WP_061922908.1">
    <property type="nucleotide sequence ID" value="NZ_CP012669.1"/>
</dbReference>
<evidence type="ECO:0000256" key="2">
    <source>
        <dbReference type="RuleBase" id="RU003707"/>
    </source>
</evidence>
<dbReference type="PATRIC" id="fig|361183.4.peg.732"/>
<proteinExistence type="inferred from homology"/>
<dbReference type="PANTHER" id="PTHR11941">
    <property type="entry name" value="ENOYL-COA HYDRATASE-RELATED"/>
    <property type="match status" value="1"/>
</dbReference>
<reference evidence="3 4" key="1">
    <citation type="submission" date="2015-09" db="EMBL/GenBank/DDBJ databases">
        <title>Complete genome sequence of a benzo[a]pyrene-degrading bacterium Altererythrobacter epoxidivorans CGMCC 1.7731T.</title>
        <authorList>
            <person name="Li Z."/>
            <person name="Cheng H."/>
            <person name="Huo Y."/>
            <person name="Xu X."/>
        </authorList>
    </citation>
    <scope>NUCLEOTIDE SEQUENCE [LARGE SCALE GENOMIC DNA]</scope>
    <source>
        <strain evidence="3 4">CGMCC 1.7731</strain>
    </source>
</reference>
<dbReference type="STRING" id="361183.AMC99_00749"/>
<gene>
    <name evidence="3" type="ORF">AMC99_00749</name>
</gene>
<dbReference type="InterPro" id="IPR018376">
    <property type="entry name" value="Enoyl-CoA_hyd/isom_CS"/>
</dbReference>